<reference evidence="2" key="1">
    <citation type="submission" date="2022-12" db="EMBL/GenBank/DDBJ databases">
        <authorList>
            <person name="Petersen C."/>
        </authorList>
    </citation>
    <scope>NUCLEOTIDE SEQUENCE</scope>
    <source>
        <strain evidence="2">IBT 35673</strain>
    </source>
</reference>
<gene>
    <name evidence="2" type="ORF">N7452_000215</name>
</gene>
<feature type="region of interest" description="Disordered" evidence="1">
    <location>
        <begin position="30"/>
        <end position="58"/>
    </location>
</feature>
<evidence type="ECO:0000313" key="3">
    <source>
        <dbReference type="Proteomes" id="UP001147695"/>
    </source>
</evidence>
<proteinExistence type="predicted"/>
<organism evidence="2 3">
    <name type="scientific">Penicillium brevicompactum</name>
    <dbReference type="NCBI Taxonomy" id="5074"/>
    <lineage>
        <taxon>Eukaryota</taxon>
        <taxon>Fungi</taxon>
        <taxon>Dikarya</taxon>
        <taxon>Ascomycota</taxon>
        <taxon>Pezizomycotina</taxon>
        <taxon>Eurotiomycetes</taxon>
        <taxon>Eurotiomycetidae</taxon>
        <taxon>Eurotiales</taxon>
        <taxon>Aspergillaceae</taxon>
        <taxon>Penicillium</taxon>
    </lineage>
</organism>
<dbReference type="AlphaFoldDB" id="A0A9W9R031"/>
<evidence type="ECO:0000256" key="1">
    <source>
        <dbReference type="SAM" id="MobiDB-lite"/>
    </source>
</evidence>
<dbReference type="Proteomes" id="UP001147695">
    <property type="component" value="Unassembled WGS sequence"/>
</dbReference>
<accession>A0A9W9R031</accession>
<evidence type="ECO:0000313" key="2">
    <source>
        <dbReference type="EMBL" id="KAJ5351241.1"/>
    </source>
</evidence>
<protein>
    <submittedName>
        <fullName evidence="2">Uncharacterized protein</fullName>
    </submittedName>
</protein>
<dbReference type="EMBL" id="JAPZBQ010000001">
    <property type="protein sequence ID" value="KAJ5351241.1"/>
    <property type="molecule type" value="Genomic_DNA"/>
</dbReference>
<comment type="caution">
    <text evidence="2">The sequence shown here is derived from an EMBL/GenBank/DDBJ whole genome shotgun (WGS) entry which is preliminary data.</text>
</comment>
<sequence length="290" mass="34049">MPPPFDASKFELHPLYPFCNYADDKRRMETSELEAGKISEQPPPPEPRQPGETQATDLPAMTEEKWERMEKSLKTSLFHAVYFYCWHAEFVSILRKFKLHRLVDSSIPRPTKDHLSFVSWQVCSMRISKWLGSSENEQPLGTTIKICLKDKDVTFADDWMREVKALIGGPYGYTSRRRACLALWDCRKSDFEDIEEFLWHIRRRYDVARKLKTGITPYQVAMMILEELRWIEGYEILIPFKERKLEIRGEAVVDMTEDDLHELCDEIMDFAGHTGESRSRFDAACPRRGR</sequence>
<name>A0A9W9R031_PENBR</name>
<reference evidence="2" key="2">
    <citation type="journal article" date="2023" name="IMA Fungus">
        <title>Comparative genomic study of the Penicillium genus elucidates a diverse pangenome and 15 lateral gene transfer events.</title>
        <authorList>
            <person name="Petersen C."/>
            <person name="Sorensen T."/>
            <person name="Nielsen M.R."/>
            <person name="Sondergaard T.E."/>
            <person name="Sorensen J.L."/>
            <person name="Fitzpatrick D.A."/>
            <person name="Frisvad J.C."/>
            <person name="Nielsen K.L."/>
        </authorList>
    </citation>
    <scope>NUCLEOTIDE SEQUENCE</scope>
    <source>
        <strain evidence="2">IBT 35673</strain>
    </source>
</reference>